<dbReference type="EMBL" id="WBJZ01000005">
    <property type="protein sequence ID" value="KAB1659564.1"/>
    <property type="molecule type" value="Genomic_DNA"/>
</dbReference>
<organism evidence="1 2">
    <name type="scientific">Pseudoclavibacter chungangensis</name>
    <dbReference type="NCBI Taxonomy" id="587635"/>
    <lineage>
        <taxon>Bacteria</taxon>
        <taxon>Bacillati</taxon>
        <taxon>Actinomycetota</taxon>
        <taxon>Actinomycetes</taxon>
        <taxon>Micrococcales</taxon>
        <taxon>Microbacteriaceae</taxon>
        <taxon>Pseudoclavibacter</taxon>
    </lineage>
</organism>
<proteinExistence type="predicted"/>
<evidence type="ECO:0000313" key="1">
    <source>
        <dbReference type="EMBL" id="KAB1659564.1"/>
    </source>
</evidence>
<dbReference type="InterPro" id="IPR019933">
    <property type="entry name" value="DivIVA_domain"/>
</dbReference>
<reference evidence="1 2" key="1">
    <citation type="submission" date="2019-09" db="EMBL/GenBank/DDBJ databases">
        <title>Phylogeny of genus Pseudoclavibacter and closely related genus.</title>
        <authorList>
            <person name="Li Y."/>
        </authorList>
    </citation>
    <scope>NUCLEOTIDE SEQUENCE [LARGE SCALE GENOMIC DNA]</scope>
    <source>
        <strain evidence="1 2">DSM 23821</strain>
    </source>
</reference>
<dbReference type="NCBIfam" id="TIGR03544">
    <property type="entry name" value="DivI1A_domain"/>
    <property type="match status" value="2"/>
</dbReference>
<dbReference type="NCBIfam" id="TIGR03543">
    <property type="entry name" value="divI1A_rptt_fam"/>
    <property type="match status" value="1"/>
</dbReference>
<sequence>MGAVSASAFPKAPKGQLGYDRDEVDRALRVARQRYDNFDNGSGGKRLTTSSIRLTAFTMRKGGYSAPHVDAALERLEDAVAVREREERIERLGRDEYLKQTKATARAVLKRLRRPDGEKFDRVSVLQRGYDVKEVDGFAAQLEQFLRGGTPLSLREVRGVAFTPRRRGYQEAQVDLVIDAVVDVMLAIR</sequence>
<comment type="caution">
    <text evidence="1">The sequence shown here is derived from an EMBL/GenBank/DDBJ whole genome shotgun (WGS) entry which is preliminary data.</text>
</comment>
<dbReference type="OrthoDB" id="3480096at2"/>
<dbReference type="AlphaFoldDB" id="A0A7J5C069"/>
<accession>A0A7J5C069</accession>
<name>A0A7J5C069_9MICO</name>
<keyword evidence="2" id="KW-1185">Reference proteome</keyword>
<dbReference type="InterPro" id="IPR019932">
    <property type="entry name" value="CHP03543"/>
</dbReference>
<protein>
    <submittedName>
        <fullName evidence="1">DivIVA domain-containing protein</fullName>
    </submittedName>
</protein>
<evidence type="ECO:0000313" key="2">
    <source>
        <dbReference type="Proteomes" id="UP000467240"/>
    </source>
</evidence>
<gene>
    <name evidence="1" type="ORF">F8O01_04660</name>
</gene>
<dbReference type="Proteomes" id="UP000467240">
    <property type="component" value="Unassembled WGS sequence"/>
</dbReference>